<reference evidence="2" key="1">
    <citation type="submission" date="2025-08" db="UniProtKB">
        <authorList>
            <consortium name="RefSeq"/>
        </authorList>
    </citation>
    <scope>IDENTIFICATION</scope>
    <source>
        <strain evidence="2">OHB3-1</strain>
    </source>
</reference>
<gene>
    <name evidence="2" type="primary">LOC111025267</name>
</gene>
<accession>A0A6J1DY56</accession>
<name>A0A6J1DY56_MOMCH</name>
<dbReference type="Proteomes" id="UP000504603">
    <property type="component" value="Unplaced"/>
</dbReference>
<protein>
    <submittedName>
        <fullName evidence="2">Uncharacterized protein LOC111025267</fullName>
    </submittedName>
</protein>
<dbReference type="GeneID" id="111025267"/>
<sequence>MVDDLTFDLTEECHQAPTPNTAQASRDDYDKWIKAKVLILASISDMLAKKYESMVTAREIMDLFRDMFGQPSIQARHDALKFIYNSRMKEGTSVREHVLNLMVHFNVAEVNAVINEGS</sequence>
<dbReference type="RefSeq" id="XP_022158802.1">
    <property type="nucleotide sequence ID" value="XM_022303110.1"/>
</dbReference>
<organism evidence="1 2">
    <name type="scientific">Momordica charantia</name>
    <name type="common">Bitter gourd</name>
    <name type="synonym">Balsam pear</name>
    <dbReference type="NCBI Taxonomy" id="3673"/>
    <lineage>
        <taxon>Eukaryota</taxon>
        <taxon>Viridiplantae</taxon>
        <taxon>Streptophyta</taxon>
        <taxon>Embryophyta</taxon>
        <taxon>Tracheophyta</taxon>
        <taxon>Spermatophyta</taxon>
        <taxon>Magnoliopsida</taxon>
        <taxon>eudicotyledons</taxon>
        <taxon>Gunneridae</taxon>
        <taxon>Pentapetalae</taxon>
        <taxon>rosids</taxon>
        <taxon>fabids</taxon>
        <taxon>Cucurbitales</taxon>
        <taxon>Cucurbitaceae</taxon>
        <taxon>Momordiceae</taxon>
        <taxon>Momordica</taxon>
    </lineage>
</organism>
<dbReference type="OrthoDB" id="904370at2759"/>
<dbReference type="KEGG" id="mcha:111025267"/>
<evidence type="ECO:0000313" key="1">
    <source>
        <dbReference type="Proteomes" id="UP000504603"/>
    </source>
</evidence>
<evidence type="ECO:0000313" key="2">
    <source>
        <dbReference type="RefSeq" id="XP_022158802.1"/>
    </source>
</evidence>
<keyword evidence="1" id="KW-1185">Reference proteome</keyword>
<proteinExistence type="predicted"/>
<dbReference type="AlphaFoldDB" id="A0A6J1DY56"/>